<evidence type="ECO:0000313" key="2">
    <source>
        <dbReference type="Proteomes" id="UP000237000"/>
    </source>
</evidence>
<dbReference type="EMBL" id="JXTC01000470">
    <property type="protein sequence ID" value="PON51622.1"/>
    <property type="molecule type" value="Genomic_DNA"/>
</dbReference>
<dbReference type="InParanoid" id="A0A2P5BS51"/>
<organism evidence="1 2">
    <name type="scientific">Trema orientale</name>
    <name type="common">Charcoal tree</name>
    <name type="synonym">Celtis orientalis</name>
    <dbReference type="NCBI Taxonomy" id="63057"/>
    <lineage>
        <taxon>Eukaryota</taxon>
        <taxon>Viridiplantae</taxon>
        <taxon>Streptophyta</taxon>
        <taxon>Embryophyta</taxon>
        <taxon>Tracheophyta</taxon>
        <taxon>Spermatophyta</taxon>
        <taxon>Magnoliopsida</taxon>
        <taxon>eudicotyledons</taxon>
        <taxon>Gunneridae</taxon>
        <taxon>Pentapetalae</taxon>
        <taxon>rosids</taxon>
        <taxon>fabids</taxon>
        <taxon>Rosales</taxon>
        <taxon>Cannabaceae</taxon>
        <taxon>Trema</taxon>
    </lineage>
</organism>
<gene>
    <name evidence="1" type="ORF">TorRG33x02_310860</name>
</gene>
<name>A0A2P5BS51_TREOI</name>
<evidence type="ECO:0000313" key="1">
    <source>
        <dbReference type="EMBL" id="PON51622.1"/>
    </source>
</evidence>
<keyword evidence="2" id="KW-1185">Reference proteome</keyword>
<comment type="caution">
    <text evidence="1">The sequence shown here is derived from an EMBL/GenBank/DDBJ whole genome shotgun (WGS) entry which is preliminary data.</text>
</comment>
<dbReference type="Proteomes" id="UP000237000">
    <property type="component" value="Unassembled WGS sequence"/>
</dbReference>
<protein>
    <submittedName>
        <fullName evidence="1">Uncharacterized protein</fullName>
    </submittedName>
</protein>
<accession>A0A2P5BS51</accession>
<dbReference type="AlphaFoldDB" id="A0A2P5BS51"/>
<proteinExistence type="predicted"/>
<reference evidence="2" key="1">
    <citation type="submission" date="2016-06" db="EMBL/GenBank/DDBJ databases">
        <title>Parallel loss of symbiosis genes in relatives of nitrogen-fixing non-legume Parasponia.</title>
        <authorList>
            <person name="Van Velzen R."/>
            <person name="Holmer R."/>
            <person name="Bu F."/>
            <person name="Rutten L."/>
            <person name="Van Zeijl A."/>
            <person name="Liu W."/>
            <person name="Santuari L."/>
            <person name="Cao Q."/>
            <person name="Sharma T."/>
            <person name="Shen D."/>
            <person name="Roswanjaya Y."/>
            <person name="Wardhani T."/>
            <person name="Kalhor M.S."/>
            <person name="Jansen J."/>
            <person name="Van den Hoogen J."/>
            <person name="Gungor B."/>
            <person name="Hartog M."/>
            <person name="Hontelez J."/>
            <person name="Verver J."/>
            <person name="Yang W.-C."/>
            <person name="Schijlen E."/>
            <person name="Repin R."/>
            <person name="Schilthuizen M."/>
            <person name="Schranz E."/>
            <person name="Heidstra R."/>
            <person name="Miyata K."/>
            <person name="Fedorova E."/>
            <person name="Kohlen W."/>
            <person name="Bisseling T."/>
            <person name="Smit S."/>
            <person name="Geurts R."/>
        </authorList>
    </citation>
    <scope>NUCLEOTIDE SEQUENCE [LARGE SCALE GENOMIC DNA]</scope>
    <source>
        <strain evidence="2">cv. RG33-2</strain>
    </source>
</reference>
<sequence>MEDLNQFQLPTCECSCLPSNIYLLPQLVKFVHKTVPNVRKMIFIFSYSYCLWKLPRPLF</sequence>